<name>A0ABZ3BX20_9GAMM</name>
<reference evidence="3 4" key="1">
    <citation type="submission" date="2024-03" db="EMBL/GenBank/DDBJ databases">
        <title>Complete Genome Sequence and Annotation of Ignatzschineria larvae DSM 13226.</title>
        <authorList>
            <person name="Cantrell E."/>
            <person name="Burcham Z.M."/>
        </authorList>
    </citation>
    <scope>NUCLEOTIDE SEQUENCE [LARGE SCALE GENOMIC DNA]</scope>
    <source>
        <strain evidence="3 4">DSM 13226</strain>
    </source>
</reference>
<sequence length="524" mass="61099">MTFTSRLIESIGKPEAITIQQSFSYYKAVGCFQDLSLNEGSFAYLKDVFSCLKIIDESFTVEIKNGDNDTVLFSSNNDADAITEKCRRLIESFEADESTSFKVEWSKKESENNRILIFDVVSFIDFLSSKPLAYTLEEVSRRFNYQNIQFYCFEDLNDFSNGYFNFINVGSDAQDLSKFNNRLDQPNFQVDLYNEKVELRNKAGHFFNAETLRFIPEHFIFDAKINDIRWRNIFERWETIFYLVYLSDYSSIKDDIVSFKIKGYKTLNCTSDGKVPNNVIEELRQIYQWAYSEGPFIDKIGIARNVLSIHIVNDDIRTLEIGTCASAQSGYDLYLKDNVKQYIEVKNKIADMLHSQSEKSSAIVKDMFNMFKTSMWTFVTFFITVFLFRSSLNSSGDKGSAVFGIGIALIIFSFLYILFARKEVEDELQRLISKYNEISNRYKDLLNEADLEKILRPSNGSSSEQIEIDYINKKKKQYTRYWSSINALITMVWLCIFSSEMIKITNKLYDFFSPIFFGIKSYFF</sequence>
<keyword evidence="2" id="KW-1133">Transmembrane helix</keyword>
<keyword evidence="4" id="KW-1185">Reference proteome</keyword>
<evidence type="ECO:0000313" key="3">
    <source>
        <dbReference type="EMBL" id="WZW87055.1"/>
    </source>
</evidence>
<feature type="transmembrane region" description="Helical" evidence="2">
    <location>
        <begin position="400"/>
        <end position="420"/>
    </location>
</feature>
<proteinExistence type="predicted"/>
<evidence type="ECO:0000313" key="4">
    <source>
        <dbReference type="Proteomes" id="UP001449178"/>
    </source>
</evidence>
<dbReference type="Proteomes" id="UP001449178">
    <property type="component" value="Chromosome"/>
</dbReference>
<accession>A0ABZ3BX20</accession>
<organism evidence="3 4">
    <name type="scientific">Ignatzschineria larvae DSM 13226</name>
    <dbReference type="NCBI Taxonomy" id="1111732"/>
    <lineage>
        <taxon>Bacteria</taxon>
        <taxon>Pseudomonadati</taxon>
        <taxon>Pseudomonadota</taxon>
        <taxon>Gammaproteobacteria</taxon>
        <taxon>Cardiobacteriales</taxon>
        <taxon>Ignatzschineriaceae</taxon>
        <taxon>Ignatzschineria</taxon>
    </lineage>
</organism>
<gene>
    <name evidence="3" type="ORF">WMO13_06625</name>
</gene>
<feature type="transmembrane region" description="Helical" evidence="2">
    <location>
        <begin position="481"/>
        <end position="502"/>
    </location>
</feature>
<evidence type="ECO:0000256" key="2">
    <source>
        <dbReference type="SAM" id="Phobius"/>
    </source>
</evidence>
<keyword evidence="2" id="KW-0812">Transmembrane</keyword>
<keyword evidence="2" id="KW-0472">Membrane</keyword>
<keyword evidence="1" id="KW-0175">Coiled coil</keyword>
<protein>
    <submittedName>
        <fullName evidence="3">Uncharacterized protein</fullName>
    </submittedName>
</protein>
<feature type="transmembrane region" description="Helical" evidence="2">
    <location>
        <begin position="369"/>
        <end position="388"/>
    </location>
</feature>
<dbReference type="EMBL" id="CP150637">
    <property type="protein sequence ID" value="WZW87055.1"/>
    <property type="molecule type" value="Genomic_DNA"/>
</dbReference>
<evidence type="ECO:0000256" key="1">
    <source>
        <dbReference type="SAM" id="Coils"/>
    </source>
</evidence>
<feature type="coiled-coil region" evidence="1">
    <location>
        <begin position="421"/>
        <end position="448"/>
    </location>
</feature>
<dbReference type="RefSeq" id="WP_026878508.1">
    <property type="nucleotide sequence ID" value="NZ_AZOD01000009.1"/>
</dbReference>